<dbReference type="PANTHER" id="PTHR10223">
    <property type="entry name" value="26S PROTEASOME NON-ATPASE REGULATORY SUBUNIT 4"/>
    <property type="match status" value="1"/>
</dbReference>
<evidence type="ECO:0000313" key="5">
    <source>
        <dbReference type="EMBL" id="EZF49722.1"/>
    </source>
</evidence>
<dbReference type="HOGENOM" id="CLU_033293_1_0_1"/>
<feature type="compositionally biased region" description="Basic and acidic residues" evidence="3">
    <location>
        <begin position="235"/>
        <end position="257"/>
    </location>
</feature>
<dbReference type="GO" id="GO:0008540">
    <property type="term" value="C:proteasome regulatory particle, base subcomplex"/>
    <property type="evidence" value="ECO:0007669"/>
    <property type="project" value="TreeGrafter"/>
</dbReference>
<name>A0A022VU01_TRIRU</name>
<sequence length="285" mass="30610">MSLEATMIIIDNSESSRNGDYLPTRFEAQADAVNLVHSVKTQAHPQSAVGLMSMGGNGPEVLVTLTEDIGKILEGLHRTKIGGTSHLASSIQVAYLALKHRKEKAQRQRIIVFSCSPVVEDEKSFVKLALKMKKNNVSIDFIAFGELDSETTKKLEAFHEAVNSGNGSNLVIIPPGPNLLSDSILPTPILGGRGMASHMEGGEDVGGGSFDFGIDPSADPELAFALRMSLEEEKARLEKEKQEKEKQAKESMDKIPEEGGEASGSGSGKKDNDKKEGDGDKMDTS</sequence>
<dbReference type="InterPro" id="IPR036465">
    <property type="entry name" value="vWFA_dom_sf"/>
</dbReference>
<feature type="region of interest" description="Disordered" evidence="3">
    <location>
        <begin position="235"/>
        <end position="285"/>
    </location>
</feature>
<evidence type="ECO:0000259" key="4">
    <source>
        <dbReference type="PROSITE" id="PS50234"/>
    </source>
</evidence>
<dbReference type="GO" id="GO:0036435">
    <property type="term" value="F:K48-linked polyubiquitin modification-dependent protein binding"/>
    <property type="evidence" value="ECO:0007669"/>
    <property type="project" value="UniProtKB-ARBA"/>
</dbReference>
<dbReference type="Proteomes" id="UP000023758">
    <property type="component" value="Unassembled WGS sequence"/>
</dbReference>
<comment type="similarity">
    <text evidence="1">Belongs to the proteasome subunit S5A family.</text>
</comment>
<dbReference type="GO" id="GO:0005829">
    <property type="term" value="C:cytosol"/>
    <property type="evidence" value="ECO:0007669"/>
    <property type="project" value="TreeGrafter"/>
</dbReference>
<dbReference type="InterPro" id="IPR002035">
    <property type="entry name" value="VWF_A"/>
</dbReference>
<evidence type="ECO:0000256" key="1">
    <source>
        <dbReference type="ARBA" id="ARBA00005574"/>
    </source>
</evidence>
<evidence type="ECO:0000256" key="2">
    <source>
        <dbReference type="ARBA" id="ARBA00022942"/>
    </source>
</evidence>
<gene>
    <name evidence="5" type="ORF">H103_06782</name>
</gene>
<dbReference type="FunFam" id="3.40.50.410:FF:000005">
    <property type="entry name" value="26S proteasome non-ATPase regulatory subunit 4"/>
    <property type="match status" value="1"/>
</dbReference>
<dbReference type="AlphaFoldDB" id="A0A022VU01"/>
<dbReference type="EMBL" id="KK207898">
    <property type="protein sequence ID" value="EZF49722.1"/>
    <property type="molecule type" value="Genomic_DNA"/>
</dbReference>
<keyword evidence="2" id="KW-0647">Proteasome</keyword>
<reference evidence="5" key="1">
    <citation type="submission" date="2014-02" db="EMBL/GenBank/DDBJ databases">
        <title>The Genome Sequence of Trichophyton rubrum (morphotype fischeri) CBS 288.86.</title>
        <authorList>
            <consortium name="The Broad Institute Genomics Platform"/>
            <person name="Cuomo C.A."/>
            <person name="White T.C."/>
            <person name="Graser Y."/>
            <person name="Martinez-Rossi N."/>
            <person name="Heitman J."/>
            <person name="Young S.K."/>
            <person name="Zeng Q."/>
            <person name="Gargeya S."/>
            <person name="Abouelleil A."/>
            <person name="Alvarado L."/>
            <person name="Chapman S.B."/>
            <person name="Gainer-Dewar J."/>
            <person name="Goldberg J."/>
            <person name="Griggs A."/>
            <person name="Gujja S."/>
            <person name="Hansen M."/>
            <person name="Howarth C."/>
            <person name="Imamovic A."/>
            <person name="Larimer J."/>
            <person name="Martinez D."/>
            <person name="Murphy C."/>
            <person name="Pearson M.D."/>
            <person name="Persinoti G."/>
            <person name="Poon T."/>
            <person name="Priest M."/>
            <person name="Roberts A.D."/>
            <person name="Saif S."/>
            <person name="Shea T.D."/>
            <person name="Sykes S.N."/>
            <person name="Wortman J."/>
            <person name="Nusbaum C."/>
            <person name="Birren B."/>
        </authorList>
    </citation>
    <scope>NUCLEOTIDE SEQUENCE [LARGE SCALE GENOMIC DNA]</scope>
    <source>
        <strain evidence="5">CBS 288.86</strain>
    </source>
</reference>
<proteinExistence type="inferred from homology"/>
<protein>
    <recommendedName>
        <fullName evidence="4">VWFA domain-containing protein</fullName>
    </recommendedName>
</protein>
<dbReference type="GO" id="GO:0043161">
    <property type="term" value="P:proteasome-mediated ubiquitin-dependent protein catabolic process"/>
    <property type="evidence" value="ECO:0007669"/>
    <property type="project" value="TreeGrafter"/>
</dbReference>
<accession>A0A022VU01</accession>
<evidence type="ECO:0000256" key="3">
    <source>
        <dbReference type="SAM" id="MobiDB-lite"/>
    </source>
</evidence>
<dbReference type="SUPFAM" id="SSF53300">
    <property type="entry name" value="vWA-like"/>
    <property type="match status" value="1"/>
</dbReference>
<dbReference type="Gene3D" id="1.10.287.3990">
    <property type="match status" value="1"/>
</dbReference>
<dbReference type="PANTHER" id="PTHR10223:SF0">
    <property type="entry name" value="26S PROTEASOME NON-ATPASE REGULATORY SUBUNIT 4"/>
    <property type="match status" value="1"/>
</dbReference>
<dbReference type="GO" id="GO:0005634">
    <property type="term" value="C:nucleus"/>
    <property type="evidence" value="ECO:0007669"/>
    <property type="project" value="TreeGrafter"/>
</dbReference>
<dbReference type="SMART" id="SM00327">
    <property type="entry name" value="VWA"/>
    <property type="match status" value="1"/>
</dbReference>
<dbReference type="CDD" id="cd01452">
    <property type="entry name" value="VWA_26S_proteasome_subunit"/>
    <property type="match status" value="1"/>
</dbReference>
<dbReference type="PROSITE" id="PS50234">
    <property type="entry name" value="VWFA"/>
    <property type="match status" value="1"/>
</dbReference>
<dbReference type="Gene3D" id="3.40.50.410">
    <property type="entry name" value="von Willebrand factor, type A domain"/>
    <property type="match status" value="1"/>
</dbReference>
<feature type="compositionally biased region" description="Basic and acidic residues" evidence="3">
    <location>
        <begin position="268"/>
        <end position="285"/>
    </location>
</feature>
<dbReference type="InterPro" id="IPR027040">
    <property type="entry name" value="PSMD4"/>
</dbReference>
<dbReference type="Pfam" id="PF13519">
    <property type="entry name" value="VWA_2"/>
    <property type="match status" value="1"/>
</dbReference>
<feature type="domain" description="VWFA" evidence="4">
    <location>
        <begin position="5"/>
        <end position="189"/>
    </location>
</feature>
<dbReference type="FunFam" id="1.10.287.3990:FF:000001">
    <property type="entry name" value="26S proteasome regulatory subunit S5A"/>
    <property type="match status" value="1"/>
</dbReference>
<organism evidence="5">
    <name type="scientific">Trichophyton rubrum CBS 288.86</name>
    <dbReference type="NCBI Taxonomy" id="1215330"/>
    <lineage>
        <taxon>Eukaryota</taxon>
        <taxon>Fungi</taxon>
        <taxon>Dikarya</taxon>
        <taxon>Ascomycota</taxon>
        <taxon>Pezizomycotina</taxon>
        <taxon>Eurotiomycetes</taxon>
        <taxon>Eurotiomycetidae</taxon>
        <taxon>Onygenales</taxon>
        <taxon>Arthrodermataceae</taxon>
        <taxon>Trichophyton</taxon>
    </lineage>
</organism>